<feature type="compositionally biased region" description="Low complexity" evidence="1">
    <location>
        <begin position="42"/>
        <end position="51"/>
    </location>
</feature>
<keyword evidence="2" id="KW-0472">Membrane</keyword>
<keyword evidence="2" id="KW-0812">Transmembrane</keyword>
<feature type="compositionally biased region" description="Low complexity" evidence="1">
    <location>
        <begin position="81"/>
        <end position="92"/>
    </location>
</feature>
<sequence length="189" mass="21157">MLRCLACKVSLAPEMSHVQSTDEEFCAFISESGRRHKNVTCSSSSSVSSHSLTPAPYSGHTRAPPDPLGSAVFDMSQNKASPTCPRTSSTTTNENDRQRKLRKEMTKFLRRVQRQRQRKLREEILSTTEYALYSTGSPTRTQNSSTEDIGFAQCCCTQMTYIFPDVVFGPMLFLVLLVVFAIVALFHES</sequence>
<evidence type="ECO:0000256" key="1">
    <source>
        <dbReference type="SAM" id="MobiDB-lite"/>
    </source>
</evidence>
<gene>
    <name evidence="3" type="ORF">ACOF00016_LOCUS11172</name>
</gene>
<dbReference type="EMBL" id="HBIM01013865">
    <property type="protein sequence ID" value="CAE0413929.1"/>
    <property type="molecule type" value="Transcribed_RNA"/>
</dbReference>
<proteinExistence type="predicted"/>
<evidence type="ECO:0000313" key="3">
    <source>
        <dbReference type="EMBL" id="CAE0413929.1"/>
    </source>
</evidence>
<protein>
    <submittedName>
        <fullName evidence="3">Uncharacterized protein</fullName>
    </submittedName>
</protein>
<evidence type="ECO:0000256" key="2">
    <source>
        <dbReference type="SAM" id="Phobius"/>
    </source>
</evidence>
<organism evidence="3">
    <name type="scientific">Amphora coffeiformis</name>
    <dbReference type="NCBI Taxonomy" id="265554"/>
    <lineage>
        <taxon>Eukaryota</taxon>
        <taxon>Sar</taxon>
        <taxon>Stramenopiles</taxon>
        <taxon>Ochrophyta</taxon>
        <taxon>Bacillariophyta</taxon>
        <taxon>Bacillariophyceae</taxon>
        <taxon>Bacillariophycidae</taxon>
        <taxon>Thalassiophysales</taxon>
        <taxon>Catenulaceae</taxon>
        <taxon>Amphora</taxon>
    </lineage>
</organism>
<feature type="region of interest" description="Disordered" evidence="1">
    <location>
        <begin position="39"/>
        <end position="99"/>
    </location>
</feature>
<feature type="transmembrane region" description="Helical" evidence="2">
    <location>
        <begin position="161"/>
        <end position="186"/>
    </location>
</feature>
<dbReference type="AlphaFoldDB" id="A0A7S3P9V4"/>
<accession>A0A7S3P9V4</accession>
<name>A0A7S3P9V4_9STRA</name>
<keyword evidence="2" id="KW-1133">Transmembrane helix</keyword>
<reference evidence="3" key="1">
    <citation type="submission" date="2021-01" db="EMBL/GenBank/DDBJ databases">
        <authorList>
            <person name="Corre E."/>
            <person name="Pelletier E."/>
            <person name="Niang G."/>
            <person name="Scheremetjew M."/>
            <person name="Finn R."/>
            <person name="Kale V."/>
            <person name="Holt S."/>
            <person name="Cochrane G."/>
            <person name="Meng A."/>
            <person name="Brown T."/>
            <person name="Cohen L."/>
        </authorList>
    </citation>
    <scope>NUCLEOTIDE SEQUENCE</scope>
    <source>
        <strain evidence="3">CCMP127</strain>
    </source>
</reference>